<dbReference type="Pfam" id="PF08242">
    <property type="entry name" value="Methyltransf_12"/>
    <property type="match status" value="1"/>
</dbReference>
<keyword evidence="1" id="KW-0808">Transferase</keyword>
<dbReference type="Pfam" id="PF08659">
    <property type="entry name" value="KR"/>
    <property type="match status" value="1"/>
</dbReference>
<reference evidence="5 6" key="1">
    <citation type="journal article" date="2024" name="Front Chem Biol">
        <title>Unveiling the potential of Daldinia eschscholtzii MFLUCC 19-0629 through bioactivity and bioinformatics studies for enhanced sustainable agriculture production.</title>
        <authorList>
            <person name="Brooks S."/>
            <person name="Weaver J.A."/>
            <person name="Klomchit A."/>
            <person name="Alharthi S.A."/>
            <person name="Onlamun T."/>
            <person name="Nurani R."/>
            <person name="Vong T.K."/>
            <person name="Alberti F."/>
            <person name="Greco C."/>
        </authorList>
    </citation>
    <scope>NUCLEOTIDE SEQUENCE [LARGE SCALE GENOMIC DNA]</scope>
    <source>
        <strain evidence="5">MFLUCC 19-0629</strain>
    </source>
</reference>
<protein>
    <recommendedName>
        <fullName evidence="4">PKS/mFAS DH domain-containing protein</fullName>
    </recommendedName>
</protein>
<dbReference type="InterPro" id="IPR029063">
    <property type="entry name" value="SAM-dependent_MTases_sf"/>
</dbReference>
<dbReference type="InterPro" id="IPR013968">
    <property type="entry name" value="PKS_KR"/>
</dbReference>
<dbReference type="InterPro" id="IPR013217">
    <property type="entry name" value="Methyltransf_12"/>
</dbReference>
<dbReference type="InterPro" id="IPR013154">
    <property type="entry name" value="ADH-like_N"/>
</dbReference>
<keyword evidence="2" id="KW-0560">Oxidoreductase</keyword>
<dbReference type="CDD" id="cd02440">
    <property type="entry name" value="AdoMet_MTases"/>
    <property type="match status" value="1"/>
</dbReference>
<dbReference type="Gene3D" id="3.90.180.10">
    <property type="entry name" value="Medium-chain alcohol dehydrogenases, catalytic domain"/>
    <property type="match status" value="2"/>
</dbReference>
<evidence type="ECO:0000256" key="1">
    <source>
        <dbReference type="ARBA" id="ARBA00022679"/>
    </source>
</evidence>
<gene>
    <name evidence="5" type="ORF">Daesc_006857</name>
</gene>
<dbReference type="SMART" id="SM00822">
    <property type="entry name" value="PKS_KR"/>
    <property type="match status" value="1"/>
</dbReference>
<organism evidence="5 6">
    <name type="scientific">Daldinia eschscholtzii</name>
    <dbReference type="NCBI Taxonomy" id="292717"/>
    <lineage>
        <taxon>Eukaryota</taxon>
        <taxon>Fungi</taxon>
        <taxon>Dikarya</taxon>
        <taxon>Ascomycota</taxon>
        <taxon>Pezizomycotina</taxon>
        <taxon>Sordariomycetes</taxon>
        <taxon>Xylariomycetidae</taxon>
        <taxon>Xylariales</taxon>
        <taxon>Hypoxylaceae</taxon>
        <taxon>Daldinia</taxon>
    </lineage>
</organism>
<evidence type="ECO:0000259" key="4">
    <source>
        <dbReference type="PROSITE" id="PS52019"/>
    </source>
</evidence>
<dbReference type="PROSITE" id="PS52019">
    <property type="entry name" value="PKS_MFAS_DH"/>
    <property type="match status" value="1"/>
</dbReference>
<evidence type="ECO:0000313" key="6">
    <source>
        <dbReference type="Proteomes" id="UP001369815"/>
    </source>
</evidence>
<dbReference type="InterPro" id="IPR020843">
    <property type="entry name" value="ER"/>
</dbReference>
<dbReference type="Proteomes" id="UP001369815">
    <property type="component" value="Unassembled WGS sequence"/>
</dbReference>
<name>A0AAX6MJH3_9PEZI</name>
<keyword evidence="6" id="KW-1185">Reference proteome</keyword>
<feature type="domain" description="PKS/mFAS DH" evidence="4">
    <location>
        <begin position="1"/>
        <end position="159"/>
    </location>
</feature>
<comment type="caution">
    <text evidence="3">Lacks conserved residue(s) required for the propagation of feature annotation.</text>
</comment>
<dbReference type="EMBL" id="JBANMG010000006">
    <property type="protein sequence ID" value="KAK6952322.1"/>
    <property type="molecule type" value="Genomic_DNA"/>
</dbReference>
<dbReference type="SMART" id="SM00829">
    <property type="entry name" value="PKS_ER"/>
    <property type="match status" value="1"/>
</dbReference>
<feature type="region of interest" description="C-terminal hotdog fold" evidence="3">
    <location>
        <begin position="1"/>
        <end position="159"/>
    </location>
</feature>
<dbReference type="Pfam" id="PF13602">
    <property type="entry name" value="ADH_zinc_N_2"/>
    <property type="match status" value="1"/>
</dbReference>
<dbReference type="InterPro" id="IPR057326">
    <property type="entry name" value="KR_dom"/>
</dbReference>
<dbReference type="Pfam" id="PF14765">
    <property type="entry name" value="PS-DH"/>
    <property type="match status" value="1"/>
</dbReference>
<dbReference type="SUPFAM" id="SSF51735">
    <property type="entry name" value="NAD(P)-binding Rossmann-fold domains"/>
    <property type="match status" value="2"/>
</dbReference>
<dbReference type="Pfam" id="PF08240">
    <property type="entry name" value="ADH_N"/>
    <property type="match status" value="1"/>
</dbReference>
<evidence type="ECO:0000313" key="5">
    <source>
        <dbReference type="EMBL" id="KAK6952322.1"/>
    </source>
</evidence>
<comment type="caution">
    <text evidence="5">The sequence shown here is derived from an EMBL/GenBank/DDBJ whole genome shotgun (WGS) entry which is preliminary data.</text>
</comment>
<sequence length="1294" mass="143695">MKDSANIATADRSKQIGFEFGPTFQTLSDISYDPAGRYSIATVELDKWMAKLPERPTVEPHVIHPTALDGVLQTMSLMINKGGGELGPLHAPTQFQEIWISNELLSRSPDARIRVGAKATRFAVRDVDASITALSVKTGVPVLTIEGYRVTMLSKQSYGPSERHNLFYCLEWKPDVELLGRSETKEYCIEEVGVRLDWDPTQKIVCLYYITKALQELNQNGYKNPKNHHQKYQSWMKHHLEGLGDDNPLLHSPWKENFSPENRDRFLAEFISKGRVERALHIFCSQLPQIVRNEVDPLDLLFNQGLANDIYSDDVFVITGKRAAAFVKLVAHKNPNMDILEIGSGTGTATIPILSLLYPQSDHHQAIPRYNSYTFTDISPSFFEKAAERLVHHADRIKFKTLDIEQNPSEQGFESKKYDVVVAAAVLHATSNIREALKNAHSLLKPDGYLVMIEPTNKWSTVSDSIWGTLPGWWRGTEDDREQGPLYSKLERDTCLKETSFTGIWLCIPDHEEKDHHILSLIVSRPILEKEFVAQASTCQTMVILANTELHRKVASKTASHMKDSEHVSSCDIVSPSSLSSKYGKVDILVALLELGDPLFSSMTEQNLAIIKAIVGSSSQVYWLTSGGGANAPQPEKAMSSGFSRAVAQEYLGLRFANVDVENPKSAAETFLKVFWRNVRLIAHDDWESDYQQSNEIVSIPRVVEAGEINTFVHSQTGQLPLETKVVGKEPTEALEIQYSVGQLDGFRFVRDESVEKDLPDDDIEVEIKATGVNFVDVMVILGKLAGTHLGCEYCGVVKRTGSAVTIHAPGDRIFYSRNLSFGKQIMQVTRGRGVDVVLNSLSGEALSESLRILAPLGRFVEIGKRDIHTFQNLPMQPFLRNTSYHVVNTKSVDQYNPTHYREIVLELEDLLAAGIFQAPRPVSILTRGQFESAIRYLQTGRHMGKAIVDWEAEAEIPMVPSPEPASNIDPNASYVIAGGLGGIGRSLAAWFGRRGAKYLILLLRSGPISEAAKKLIKELTERGVTVATPRCDVSDAESLKGAINDATKTMPPIKGCIQASMVLKDRVLQNMSLDEWQAVLAPKTNGTWDLPRILPKKTDFFVILSSTGGMVGSSGQSQYNAASTFQDAFTRQRWALGEQCVSIDVSVVRGVGYVAEHESIAKRWNEEKIQVLDEKHLLSVVDWACSRPTRGPFNHPSSATTAAFSPWSTQIITGAGSSGKVDQRAMELTPHLKQPLFRALRQMNAHGDSSGGAKARGGYRCHKAGSFIRSRLASSRRASVLVLQRDEGRYFRV</sequence>
<dbReference type="PANTHER" id="PTHR45681:SF6">
    <property type="entry name" value="POLYKETIDE SYNTHASE 37"/>
    <property type="match status" value="1"/>
</dbReference>
<dbReference type="SUPFAM" id="SSF53335">
    <property type="entry name" value="S-adenosyl-L-methionine-dependent methyltransferases"/>
    <property type="match status" value="1"/>
</dbReference>
<dbReference type="InterPro" id="IPR036291">
    <property type="entry name" value="NAD(P)-bd_dom_sf"/>
</dbReference>
<dbReference type="Gene3D" id="3.10.129.120">
    <property type="match status" value="1"/>
</dbReference>
<feature type="region of interest" description="N-terminal hotdog fold" evidence="3">
    <location>
        <position position="1"/>
    </location>
</feature>
<accession>A0AAX6MJH3</accession>
<dbReference type="GO" id="GO:0016491">
    <property type="term" value="F:oxidoreductase activity"/>
    <property type="evidence" value="ECO:0007669"/>
    <property type="project" value="UniProtKB-KW"/>
</dbReference>
<dbReference type="Gene3D" id="3.40.50.720">
    <property type="entry name" value="NAD(P)-binding Rossmann-like Domain"/>
    <property type="match status" value="3"/>
</dbReference>
<evidence type="ECO:0000256" key="2">
    <source>
        <dbReference type="ARBA" id="ARBA00023002"/>
    </source>
</evidence>
<dbReference type="GO" id="GO:0016740">
    <property type="term" value="F:transferase activity"/>
    <property type="evidence" value="ECO:0007669"/>
    <property type="project" value="UniProtKB-KW"/>
</dbReference>
<evidence type="ECO:0000256" key="3">
    <source>
        <dbReference type="PROSITE-ProRule" id="PRU01363"/>
    </source>
</evidence>
<proteinExistence type="predicted"/>
<dbReference type="Gene3D" id="3.40.50.150">
    <property type="entry name" value="Vaccinia Virus protein VP39"/>
    <property type="match status" value="1"/>
</dbReference>
<dbReference type="InterPro" id="IPR049551">
    <property type="entry name" value="PKS_DH_C"/>
</dbReference>
<dbReference type="InterPro" id="IPR056501">
    <property type="entry name" value="NAD-bd_HRPKS_sdrA"/>
</dbReference>
<dbReference type="CDD" id="cd05195">
    <property type="entry name" value="enoyl_red"/>
    <property type="match status" value="1"/>
</dbReference>
<dbReference type="InterPro" id="IPR050444">
    <property type="entry name" value="Polyketide_Synthase"/>
</dbReference>
<dbReference type="PANTHER" id="PTHR45681">
    <property type="entry name" value="POLYKETIDE SYNTHASE 44-RELATED"/>
    <property type="match status" value="1"/>
</dbReference>
<dbReference type="Pfam" id="PF23114">
    <property type="entry name" value="NAD-bd_HRPKS_sdrA"/>
    <property type="match status" value="1"/>
</dbReference>
<dbReference type="InterPro" id="IPR049900">
    <property type="entry name" value="PKS_mFAS_DH"/>
</dbReference>